<evidence type="ECO:0000256" key="4">
    <source>
        <dbReference type="ARBA" id="ARBA00022491"/>
    </source>
</evidence>
<dbReference type="GO" id="GO:0003677">
    <property type="term" value="F:DNA binding"/>
    <property type="evidence" value="ECO:0007669"/>
    <property type="project" value="UniProtKB-KW"/>
</dbReference>
<evidence type="ECO:0000256" key="6">
    <source>
        <dbReference type="ARBA" id="ARBA00023125"/>
    </source>
</evidence>
<dbReference type="GO" id="GO:0003700">
    <property type="term" value="F:DNA-binding transcription factor activity"/>
    <property type="evidence" value="ECO:0007669"/>
    <property type="project" value="InterPro"/>
</dbReference>
<evidence type="ECO:0000256" key="1">
    <source>
        <dbReference type="ARBA" id="ARBA00003502"/>
    </source>
</evidence>
<evidence type="ECO:0000256" key="7">
    <source>
        <dbReference type="ARBA" id="ARBA00023159"/>
    </source>
</evidence>
<organism evidence="11 12">
    <name type="scientific">Bradyrhizobium sacchari</name>
    <dbReference type="NCBI Taxonomy" id="1399419"/>
    <lineage>
        <taxon>Bacteria</taxon>
        <taxon>Pseudomonadati</taxon>
        <taxon>Pseudomonadota</taxon>
        <taxon>Alphaproteobacteria</taxon>
        <taxon>Hyphomicrobiales</taxon>
        <taxon>Nitrobacteraceae</taxon>
        <taxon>Bradyrhizobium</taxon>
    </lineage>
</organism>
<dbReference type="InterPro" id="IPR037416">
    <property type="entry name" value="NodD_PBP2"/>
</dbReference>
<protein>
    <submittedName>
        <fullName evidence="11">LysR family nod box-dependent transcriptional activator</fullName>
    </submittedName>
</protein>
<dbReference type="AlphaFoldDB" id="A0A560HTD2"/>
<dbReference type="EMBL" id="VITW01000013">
    <property type="protein sequence ID" value="TWB67950.1"/>
    <property type="molecule type" value="Genomic_DNA"/>
</dbReference>
<keyword evidence="5" id="KW-0805">Transcription regulation</keyword>
<dbReference type="SUPFAM" id="SSF46785">
    <property type="entry name" value="Winged helix' DNA-binding domain"/>
    <property type="match status" value="1"/>
</dbReference>
<evidence type="ECO:0000259" key="10">
    <source>
        <dbReference type="PROSITE" id="PS50931"/>
    </source>
</evidence>
<keyword evidence="4" id="KW-0678">Repressor</keyword>
<dbReference type="Pfam" id="PF03466">
    <property type="entry name" value="LysR_substrate"/>
    <property type="match status" value="1"/>
</dbReference>
<dbReference type="Gene3D" id="3.40.190.10">
    <property type="entry name" value="Periplasmic binding protein-like II"/>
    <property type="match status" value="2"/>
</dbReference>
<keyword evidence="7" id="KW-0010">Activator</keyword>
<name>A0A560HTD2_9BRAD</name>
<gene>
    <name evidence="11" type="ORF">FBZ95_11372</name>
</gene>
<dbReference type="InterPro" id="IPR000847">
    <property type="entry name" value="LysR_HTH_N"/>
</dbReference>
<evidence type="ECO:0000256" key="8">
    <source>
        <dbReference type="ARBA" id="ARBA00023163"/>
    </source>
</evidence>
<sequence length="360" mass="40616">MSIRASQYGRFRCRPARFMCRKNVCAGKEEMRFKGLDLNLLVALDALIAERNLTSAARKINLSQPAMSAAVARLRSYFRDELFGMRGRELVLTSRAEALAAPVRDALTHIELSIMARDVFDPARSNRRFRIALSDFITVVFFRNVVGRVAREAPTVSFELVAPTDEHEELLRRGELDFVILPDFFMSGAHPKAALFEERLVCVGCRTNRELLRRLTFDRYISMGHVAVKQEGARKTPVEQSLLIDLGRDRRIDILVQSFSMIPPLLVGTNRIGTMPLGLVKHFQRTMPLQIAELPHPFPAFTEAVQWPALHNSDPESLWMREILLQEATRMATAQELPVTSISQGGDPAEDFARSVSPLS</sequence>
<dbReference type="PRINTS" id="PR00039">
    <property type="entry name" value="HTHLYSR"/>
</dbReference>
<comment type="caution">
    <text evidence="11">The sequence shown here is derived from an EMBL/GenBank/DDBJ whole genome shotgun (WGS) entry which is preliminary data.</text>
</comment>
<dbReference type="Gene3D" id="1.10.10.10">
    <property type="entry name" value="Winged helix-like DNA-binding domain superfamily/Winged helix DNA-binding domain"/>
    <property type="match status" value="1"/>
</dbReference>
<dbReference type="CDD" id="cd08462">
    <property type="entry name" value="PBP2_NodD"/>
    <property type="match status" value="1"/>
</dbReference>
<dbReference type="PANTHER" id="PTHR30118:SF6">
    <property type="entry name" value="HTH-TYPE TRANSCRIPTIONAL REGULATOR LEUO"/>
    <property type="match status" value="1"/>
</dbReference>
<reference evidence="11 12" key="1">
    <citation type="submission" date="2019-06" db="EMBL/GenBank/DDBJ databases">
        <title>Genomic Encyclopedia of Type Strains, Phase IV (KMG-V): Genome sequencing to study the core and pangenomes of soil and plant-associated prokaryotes.</title>
        <authorList>
            <person name="Whitman W."/>
        </authorList>
    </citation>
    <scope>NUCLEOTIDE SEQUENCE [LARGE SCALE GENOMIC DNA]</scope>
    <source>
        <strain evidence="11 12">BR 10556</strain>
    </source>
</reference>
<dbReference type="InterPro" id="IPR036388">
    <property type="entry name" value="WH-like_DNA-bd_sf"/>
</dbReference>
<feature type="domain" description="HTH lysR-type" evidence="10">
    <location>
        <begin position="36"/>
        <end position="93"/>
    </location>
</feature>
<evidence type="ECO:0000313" key="11">
    <source>
        <dbReference type="EMBL" id="TWB67950.1"/>
    </source>
</evidence>
<evidence type="ECO:0000256" key="9">
    <source>
        <dbReference type="SAM" id="MobiDB-lite"/>
    </source>
</evidence>
<dbReference type="InterPro" id="IPR036390">
    <property type="entry name" value="WH_DNA-bd_sf"/>
</dbReference>
<accession>A0A560HTD2</accession>
<evidence type="ECO:0000313" key="12">
    <source>
        <dbReference type="Proteomes" id="UP000315914"/>
    </source>
</evidence>
<proteinExistence type="inferred from homology"/>
<keyword evidence="8" id="KW-0804">Transcription</keyword>
<dbReference type="InterPro" id="IPR005119">
    <property type="entry name" value="LysR_subst-bd"/>
</dbReference>
<dbReference type="STRING" id="1399419.A5906_14240"/>
<comment type="function">
    <text evidence="1">NodD regulates the expression of the nodABCFE genes which encode other nodulation proteins. NodD is also a negative regulator of its own expression. Binds flavonoids as inducers.</text>
</comment>
<dbReference type="SUPFAM" id="SSF53850">
    <property type="entry name" value="Periplasmic binding protein-like II"/>
    <property type="match status" value="1"/>
</dbReference>
<dbReference type="Proteomes" id="UP000315914">
    <property type="component" value="Unassembled WGS sequence"/>
</dbReference>
<feature type="region of interest" description="Disordered" evidence="9">
    <location>
        <begin position="339"/>
        <end position="360"/>
    </location>
</feature>
<dbReference type="PANTHER" id="PTHR30118">
    <property type="entry name" value="HTH-TYPE TRANSCRIPTIONAL REGULATOR LEUO-RELATED"/>
    <property type="match status" value="1"/>
</dbReference>
<evidence type="ECO:0000256" key="2">
    <source>
        <dbReference type="ARBA" id="ARBA00009437"/>
    </source>
</evidence>
<comment type="similarity">
    <text evidence="2">Belongs to the LysR transcriptional regulatory family.</text>
</comment>
<evidence type="ECO:0000256" key="3">
    <source>
        <dbReference type="ARBA" id="ARBA00022458"/>
    </source>
</evidence>
<keyword evidence="12" id="KW-1185">Reference proteome</keyword>
<dbReference type="Pfam" id="PF00126">
    <property type="entry name" value="HTH_1"/>
    <property type="match status" value="1"/>
</dbReference>
<dbReference type="InterPro" id="IPR050389">
    <property type="entry name" value="LysR-type_TF"/>
</dbReference>
<keyword evidence="6" id="KW-0238">DNA-binding</keyword>
<evidence type="ECO:0000256" key="5">
    <source>
        <dbReference type="ARBA" id="ARBA00023015"/>
    </source>
</evidence>
<dbReference type="PROSITE" id="PS50931">
    <property type="entry name" value="HTH_LYSR"/>
    <property type="match status" value="1"/>
</dbReference>
<keyword evidence="3" id="KW-0536">Nodulation</keyword>